<keyword evidence="11 12" id="KW-0472">Membrane</keyword>
<dbReference type="GO" id="GO:0061630">
    <property type="term" value="F:ubiquitin protein ligase activity"/>
    <property type="evidence" value="ECO:0007669"/>
    <property type="project" value="UniProtKB-EC"/>
</dbReference>
<proteinExistence type="predicted"/>
<evidence type="ECO:0000313" key="15">
    <source>
        <dbReference type="Proteomes" id="UP000011523"/>
    </source>
</evidence>
<keyword evidence="15" id="KW-1185">Reference proteome</keyword>
<evidence type="ECO:0000256" key="12">
    <source>
        <dbReference type="SAM" id="Phobius"/>
    </source>
</evidence>
<accession>M0DRS5</accession>
<dbReference type="GO" id="GO:0016020">
    <property type="term" value="C:membrane"/>
    <property type="evidence" value="ECO:0007669"/>
    <property type="project" value="UniProtKB-SubCell"/>
</dbReference>
<dbReference type="EC" id="2.3.2.27" evidence="3"/>
<dbReference type="Pfam" id="PF12483">
    <property type="entry name" value="GIDE"/>
    <property type="match status" value="1"/>
</dbReference>
<feature type="domain" description="E3 Ubiquitin ligase MUL1-like" evidence="13">
    <location>
        <begin position="118"/>
        <end position="278"/>
    </location>
</feature>
<evidence type="ECO:0000256" key="11">
    <source>
        <dbReference type="ARBA" id="ARBA00023136"/>
    </source>
</evidence>
<feature type="transmembrane region" description="Helical" evidence="12">
    <location>
        <begin position="264"/>
        <end position="289"/>
    </location>
</feature>
<dbReference type="PATRIC" id="fig|1227485.3.peg.1668"/>
<evidence type="ECO:0000256" key="8">
    <source>
        <dbReference type="ARBA" id="ARBA00022786"/>
    </source>
</evidence>
<dbReference type="EMBL" id="AOJD01000047">
    <property type="protein sequence ID" value="ELZ37513.1"/>
    <property type="molecule type" value="Genomic_DNA"/>
</dbReference>
<keyword evidence="4" id="KW-0808">Transferase</keyword>
<evidence type="ECO:0000256" key="7">
    <source>
        <dbReference type="ARBA" id="ARBA00022771"/>
    </source>
</evidence>
<reference evidence="14 15" key="1">
    <citation type="journal article" date="2014" name="PLoS Genet.">
        <title>Phylogenetically driven sequencing of extremely halophilic archaea reveals strategies for static and dynamic osmo-response.</title>
        <authorList>
            <person name="Becker E.A."/>
            <person name="Seitzer P.M."/>
            <person name="Tritt A."/>
            <person name="Larsen D."/>
            <person name="Krusor M."/>
            <person name="Yao A.I."/>
            <person name="Wu D."/>
            <person name="Madern D."/>
            <person name="Eisen J.A."/>
            <person name="Darling A.E."/>
            <person name="Facciotti M.T."/>
        </authorList>
    </citation>
    <scope>NUCLEOTIDE SEQUENCE [LARGE SCALE GENOMIC DNA]</scope>
    <source>
        <strain evidence="14 15">DSM 14210</strain>
    </source>
</reference>
<keyword evidence="10 12" id="KW-1133">Transmembrane helix</keyword>
<evidence type="ECO:0000256" key="1">
    <source>
        <dbReference type="ARBA" id="ARBA00000900"/>
    </source>
</evidence>
<evidence type="ECO:0000256" key="6">
    <source>
        <dbReference type="ARBA" id="ARBA00022723"/>
    </source>
</evidence>
<dbReference type="AlphaFoldDB" id="M0DRS5"/>
<protein>
    <recommendedName>
        <fullName evidence="3">RING-type E3 ubiquitin transferase</fullName>
        <ecNumber evidence="3">2.3.2.27</ecNumber>
    </recommendedName>
</protein>
<dbReference type="OrthoDB" id="170690at2157"/>
<feature type="transmembrane region" description="Helical" evidence="12">
    <location>
        <begin position="40"/>
        <end position="58"/>
    </location>
</feature>
<evidence type="ECO:0000259" key="13">
    <source>
        <dbReference type="Pfam" id="PF12483"/>
    </source>
</evidence>
<dbReference type="RefSeq" id="WP_006629405.1">
    <property type="nucleotide sequence ID" value="NZ_AOJD01000047.1"/>
</dbReference>
<dbReference type="InterPro" id="IPR022170">
    <property type="entry name" value="MUL1-like"/>
</dbReference>
<comment type="catalytic activity">
    <reaction evidence="1">
        <text>S-ubiquitinyl-[E2 ubiquitin-conjugating enzyme]-L-cysteine + [acceptor protein]-L-lysine = [E2 ubiquitin-conjugating enzyme]-L-cysteine + N(6)-ubiquitinyl-[acceptor protein]-L-lysine.</text>
        <dbReference type="EC" id="2.3.2.27"/>
    </reaction>
</comment>
<evidence type="ECO:0000256" key="3">
    <source>
        <dbReference type="ARBA" id="ARBA00012483"/>
    </source>
</evidence>
<dbReference type="GO" id="GO:0016567">
    <property type="term" value="P:protein ubiquitination"/>
    <property type="evidence" value="ECO:0007669"/>
    <property type="project" value="InterPro"/>
</dbReference>
<evidence type="ECO:0000256" key="5">
    <source>
        <dbReference type="ARBA" id="ARBA00022692"/>
    </source>
</evidence>
<name>M0DRS5_9EURY</name>
<gene>
    <name evidence="14" type="ORF">C472_08654</name>
</gene>
<keyword evidence="6" id="KW-0479">Metal-binding</keyword>
<comment type="caution">
    <text evidence="14">The sequence shown here is derived from an EMBL/GenBank/DDBJ whole genome shotgun (WGS) entry which is preliminary data.</text>
</comment>
<comment type="subcellular location">
    <subcellularLocation>
        <location evidence="2">Membrane</location>
        <topology evidence="2">Multi-pass membrane protein</topology>
    </subcellularLocation>
</comment>
<keyword evidence="5 12" id="KW-0812">Transmembrane</keyword>
<evidence type="ECO:0000256" key="2">
    <source>
        <dbReference type="ARBA" id="ARBA00004141"/>
    </source>
</evidence>
<evidence type="ECO:0000256" key="9">
    <source>
        <dbReference type="ARBA" id="ARBA00022833"/>
    </source>
</evidence>
<sequence length="290" mass="29637">MTALHLVAVASDPASVALGTLGTPGPVPLALDAIDPVPTAVGAVALVVGLASLAYGAAGGRDAVRILRATATDPRGLDGAERRVRVTGRAAAVDGETLPSPFGGDPCLCVGYDVSEFRSQGKGQSWVTIDEGEAGVPFRVDDGGTGVRVDPAAATFSFEVDEKIKVDAADEPPERVREFVDTVDEVESTETGYEVGPLTIGDDPRRRYLQRVLRPGDEVTVVGDTAAFPDAPVGEVKSRIADGSPFVVSDASARRTALRQVGRSAVPVVFGAVALAVAGVALSPAVAALA</sequence>
<keyword evidence="8" id="KW-0833">Ubl conjugation pathway</keyword>
<organism evidence="14 15">
    <name type="scientific">Halorubrum tebenquichense DSM 14210</name>
    <dbReference type="NCBI Taxonomy" id="1227485"/>
    <lineage>
        <taxon>Archaea</taxon>
        <taxon>Methanobacteriati</taxon>
        <taxon>Methanobacteriota</taxon>
        <taxon>Stenosarchaea group</taxon>
        <taxon>Halobacteria</taxon>
        <taxon>Halobacteriales</taxon>
        <taxon>Haloferacaceae</taxon>
        <taxon>Halorubrum</taxon>
    </lineage>
</organism>
<evidence type="ECO:0000256" key="10">
    <source>
        <dbReference type="ARBA" id="ARBA00022989"/>
    </source>
</evidence>
<dbReference type="GO" id="GO:0008270">
    <property type="term" value="F:zinc ion binding"/>
    <property type="evidence" value="ECO:0007669"/>
    <property type="project" value="UniProtKB-KW"/>
</dbReference>
<evidence type="ECO:0000256" key="4">
    <source>
        <dbReference type="ARBA" id="ARBA00022679"/>
    </source>
</evidence>
<keyword evidence="9" id="KW-0862">Zinc</keyword>
<evidence type="ECO:0000313" key="14">
    <source>
        <dbReference type="EMBL" id="ELZ37513.1"/>
    </source>
</evidence>
<keyword evidence="7" id="KW-0863">Zinc-finger</keyword>
<dbReference type="Proteomes" id="UP000011523">
    <property type="component" value="Unassembled WGS sequence"/>
</dbReference>